<reference evidence="2" key="1">
    <citation type="submission" date="2019-12" db="EMBL/GenBank/DDBJ databases">
        <title>Genome sequencing and annotation of Brassica cretica.</title>
        <authorList>
            <person name="Studholme D.J."/>
            <person name="Sarris P."/>
        </authorList>
    </citation>
    <scope>NUCLEOTIDE SEQUENCE</scope>
    <source>
        <strain evidence="2">PFS-109/04</strain>
        <tissue evidence="2">Leaf</tissue>
    </source>
</reference>
<keyword evidence="1" id="KW-0472">Membrane</keyword>
<feature type="transmembrane region" description="Helical" evidence="1">
    <location>
        <begin position="91"/>
        <end position="116"/>
    </location>
</feature>
<organism evidence="2 3">
    <name type="scientific">Brassica cretica</name>
    <name type="common">Mustard</name>
    <dbReference type="NCBI Taxonomy" id="69181"/>
    <lineage>
        <taxon>Eukaryota</taxon>
        <taxon>Viridiplantae</taxon>
        <taxon>Streptophyta</taxon>
        <taxon>Embryophyta</taxon>
        <taxon>Tracheophyta</taxon>
        <taxon>Spermatophyta</taxon>
        <taxon>Magnoliopsida</taxon>
        <taxon>eudicotyledons</taxon>
        <taxon>Gunneridae</taxon>
        <taxon>Pentapetalae</taxon>
        <taxon>rosids</taxon>
        <taxon>malvids</taxon>
        <taxon>Brassicales</taxon>
        <taxon>Brassicaceae</taxon>
        <taxon>Brassiceae</taxon>
        <taxon>Brassica</taxon>
    </lineage>
</organism>
<evidence type="ECO:0000313" key="2">
    <source>
        <dbReference type="EMBL" id="KAF3501527.1"/>
    </source>
</evidence>
<keyword evidence="1" id="KW-0812">Transmembrane</keyword>
<gene>
    <name evidence="2" type="ORF">F2Q69_00040834</name>
</gene>
<evidence type="ECO:0000313" key="3">
    <source>
        <dbReference type="Proteomes" id="UP000712600"/>
    </source>
</evidence>
<evidence type="ECO:0000256" key="1">
    <source>
        <dbReference type="SAM" id="Phobius"/>
    </source>
</evidence>
<dbReference type="Proteomes" id="UP000712600">
    <property type="component" value="Unassembled WGS sequence"/>
</dbReference>
<protein>
    <submittedName>
        <fullName evidence="2">Uncharacterized protein</fullName>
    </submittedName>
</protein>
<name>A0A8S9NI76_BRACR</name>
<dbReference type="EMBL" id="QGKX02001621">
    <property type="protein sequence ID" value="KAF3501527.1"/>
    <property type="molecule type" value="Genomic_DNA"/>
</dbReference>
<feature type="transmembrane region" description="Helical" evidence="1">
    <location>
        <begin position="184"/>
        <end position="206"/>
    </location>
</feature>
<proteinExistence type="predicted"/>
<dbReference type="AlphaFoldDB" id="A0A8S9NI76"/>
<sequence>MAFVLCDEVASLVYVGDTSFVSKYWYPADCSVVLCWCDFIHSTLPLSMIVIVSVDSTMGWSIPITIYVSLPRPFIQVLSERFSKLMLDDELISLVWYFGLSRGPFTAVCSSIFVVLKSFQLWQLNGLMHHISIHCPVSSVMEFVPLPISSSTLCGFVAGSVMLKIRDTSNTEVLIKDLVAMLKIVDCALVAASILGIISLIVVSNFQGVISLYSSMVITYMRSSPHTAPRGRLEGFSTSLVV</sequence>
<comment type="caution">
    <text evidence="2">The sequence shown here is derived from an EMBL/GenBank/DDBJ whole genome shotgun (WGS) entry which is preliminary data.</text>
</comment>
<keyword evidence="1" id="KW-1133">Transmembrane helix</keyword>
<accession>A0A8S9NI76</accession>